<feature type="chain" id="PRO_5013276928" description="Extracellular membrane protein CFEM domain-containing protein" evidence="1">
    <location>
        <begin position="19"/>
        <end position="220"/>
    </location>
</feature>
<gene>
    <name evidence="2" type="ORF">BCR32DRAFT_324161</name>
</gene>
<organism evidence="2 3">
    <name type="scientific">Anaeromyces robustus</name>
    <dbReference type="NCBI Taxonomy" id="1754192"/>
    <lineage>
        <taxon>Eukaryota</taxon>
        <taxon>Fungi</taxon>
        <taxon>Fungi incertae sedis</taxon>
        <taxon>Chytridiomycota</taxon>
        <taxon>Chytridiomycota incertae sedis</taxon>
        <taxon>Neocallimastigomycetes</taxon>
        <taxon>Neocallimastigales</taxon>
        <taxon>Neocallimastigaceae</taxon>
        <taxon>Anaeromyces</taxon>
    </lineage>
</organism>
<protein>
    <recommendedName>
        <fullName evidence="4">Extracellular membrane protein CFEM domain-containing protein</fullName>
    </recommendedName>
</protein>
<name>A0A1Y1XQN7_9FUNG</name>
<dbReference type="EMBL" id="MCFG01000003">
    <property type="protein sequence ID" value="ORX87965.1"/>
    <property type="molecule type" value="Genomic_DNA"/>
</dbReference>
<reference evidence="2 3" key="2">
    <citation type="submission" date="2016-08" db="EMBL/GenBank/DDBJ databases">
        <title>Pervasive Adenine N6-methylation of Active Genes in Fungi.</title>
        <authorList>
            <consortium name="DOE Joint Genome Institute"/>
            <person name="Mondo S.J."/>
            <person name="Dannebaum R.O."/>
            <person name="Kuo R.C."/>
            <person name="Labutti K."/>
            <person name="Haridas S."/>
            <person name="Kuo A."/>
            <person name="Salamov A."/>
            <person name="Ahrendt S.R."/>
            <person name="Lipzen A."/>
            <person name="Sullivan W."/>
            <person name="Andreopoulos W.B."/>
            <person name="Clum A."/>
            <person name="Lindquist E."/>
            <person name="Daum C."/>
            <person name="Ramamoorthy G.K."/>
            <person name="Gryganskyi A."/>
            <person name="Culley D."/>
            <person name="Magnuson J.K."/>
            <person name="James T.Y."/>
            <person name="O'Malley M.A."/>
            <person name="Stajich J.E."/>
            <person name="Spatafora J.W."/>
            <person name="Visel A."/>
            <person name="Grigoriev I.V."/>
        </authorList>
    </citation>
    <scope>NUCLEOTIDE SEQUENCE [LARGE SCALE GENOMIC DNA]</scope>
    <source>
        <strain evidence="2 3">S4</strain>
    </source>
</reference>
<comment type="caution">
    <text evidence="2">The sequence shown here is derived from an EMBL/GenBank/DDBJ whole genome shotgun (WGS) entry which is preliminary data.</text>
</comment>
<reference evidence="2 3" key="1">
    <citation type="submission" date="2016-08" db="EMBL/GenBank/DDBJ databases">
        <title>A Parts List for Fungal Cellulosomes Revealed by Comparative Genomics.</title>
        <authorList>
            <consortium name="DOE Joint Genome Institute"/>
            <person name="Haitjema C.H."/>
            <person name="Gilmore S.P."/>
            <person name="Henske J.K."/>
            <person name="Solomon K.V."/>
            <person name="De Groot R."/>
            <person name="Kuo A."/>
            <person name="Mondo S.J."/>
            <person name="Salamov A.A."/>
            <person name="Labutti K."/>
            <person name="Zhao Z."/>
            <person name="Chiniquy J."/>
            <person name="Barry K."/>
            <person name="Brewer H.M."/>
            <person name="Purvine S.O."/>
            <person name="Wright A.T."/>
            <person name="Boxma B."/>
            <person name="Van Alen T."/>
            <person name="Hackstein J.H."/>
            <person name="Baker S.E."/>
            <person name="Grigoriev I.V."/>
            <person name="O'Malley M.A."/>
        </authorList>
    </citation>
    <scope>NUCLEOTIDE SEQUENCE [LARGE SCALE GENOMIC DNA]</scope>
    <source>
        <strain evidence="2 3">S4</strain>
    </source>
</reference>
<accession>A0A1Y1XQN7</accession>
<sequence>MKFLFIFGLLVSIGYVLAGCDEDYPKYKSCASKAVQFTKFKSKEEVETYCKSFDVSECKDFLEIVSTPSECLKDNNNMTLVAGLQLPYLAYCSKNKDNENCPITKFIVENFTEFDNINVKDLSDTLKETIINDCKDEECNKRMVTIGQSLEEPLLKNVAPSIFGNVYDFFTMLYGSYKEKKCDTITTNDGNKNDENSSARTMTKITYSFIGMILLSMVML</sequence>
<feature type="signal peptide" evidence="1">
    <location>
        <begin position="1"/>
        <end position="18"/>
    </location>
</feature>
<evidence type="ECO:0000313" key="3">
    <source>
        <dbReference type="Proteomes" id="UP000193944"/>
    </source>
</evidence>
<feature type="non-terminal residue" evidence="2">
    <location>
        <position position="220"/>
    </location>
</feature>
<dbReference type="PROSITE" id="PS51257">
    <property type="entry name" value="PROKAR_LIPOPROTEIN"/>
    <property type="match status" value="1"/>
</dbReference>
<evidence type="ECO:0000256" key="1">
    <source>
        <dbReference type="SAM" id="SignalP"/>
    </source>
</evidence>
<evidence type="ECO:0008006" key="4">
    <source>
        <dbReference type="Google" id="ProtNLM"/>
    </source>
</evidence>
<keyword evidence="1" id="KW-0732">Signal</keyword>
<proteinExistence type="predicted"/>
<dbReference type="AlphaFoldDB" id="A0A1Y1XQN7"/>
<evidence type="ECO:0000313" key="2">
    <source>
        <dbReference type="EMBL" id="ORX87965.1"/>
    </source>
</evidence>
<dbReference type="Proteomes" id="UP000193944">
    <property type="component" value="Unassembled WGS sequence"/>
</dbReference>
<keyword evidence="3" id="KW-1185">Reference proteome</keyword>
<dbReference type="OrthoDB" id="10413864at2759"/>